<dbReference type="EMBL" id="AZBU02000004">
    <property type="protein sequence ID" value="TKR80092.1"/>
    <property type="molecule type" value="Genomic_DNA"/>
</dbReference>
<dbReference type="GO" id="GO:0006906">
    <property type="term" value="P:vesicle fusion"/>
    <property type="evidence" value="ECO:0007669"/>
    <property type="project" value="TreeGrafter"/>
</dbReference>
<evidence type="ECO:0000256" key="5">
    <source>
        <dbReference type="ARBA" id="ARBA00022989"/>
    </source>
</evidence>
<evidence type="ECO:0000256" key="2">
    <source>
        <dbReference type="ARBA" id="ARBA00022448"/>
    </source>
</evidence>
<dbReference type="Pfam" id="PF12352">
    <property type="entry name" value="V-SNARE_C"/>
    <property type="match status" value="1"/>
</dbReference>
<dbReference type="GO" id="GO:0005794">
    <property type="term" value="C:Golgi apparatus"/>
    <property type="evidence" value="ECO:0007669"/>
    <property type="project" value="TreeGrafter"/>
</dbReference>
<keyword evidence="8" id="KW-1185">Reference proteome</keyword>
<dbReference type="GO" id="GO:0015031">
    <property type="term" value="P:protein transport"/>
    <property type="evidence" value="ECO:0007669"/>
    <property type="project" value="UniProtKB-KW"/>
</dbReference>
<dbReference type="GO" id="GO:0005789">
    <property type="term" value="C:endoplasmic reticulum membrane"/>
    <property type="evidence" value="ECO:0007669"/>
    <property type="project" value="TreeGrafter"/>
</dbReference>
<protein>
    <submittedName>
        <fullName evidence="7">Uncharacterized protein</fullName>
    </submittedName>
</protein>
<evidence type="ECO:0000256" key="6">
    <source>
        <dbReference type="ARBA" id="ARBA00023136"/>
    </source>
</evidence>
<evidence type="ECO:0000313" key="7">
    <source>
        <dbReference type="EMBL" id="TKR80092.1"/>
    </source>
</evidence>
<dbReference type="AlphaFoldDB" id="A0A4U5NC36"/>
<organism evidence="7 8">
    <name type="scientific">Steinernema carpocapsae</name>
    <name type="common">Entomopathogenic nematode</name>
    <dbReference type="NCBI Taxonomy" id="34508"/>
    <lineage>
        <taxon>Eukaryota</taxon>
        <taxon>Metazoa</taxon>
        <taxon>Ecdysozoa</taxon>
        <taxon>Nematoda</taxon>
        <taxon>Chromadorea</taxon>
        <taxon>Rhabditida</taxon>
        <taxon>Tylenchina</taxon>
        <taxon>Panagrolaimomorpha</taxon>
        <taxon>Strongyloidoidea</taxon>
        <taxon>Steinernematidae</taxon>
        <taxon>Steinernema</taxon>
    </lineage>
</organism>
<dbReference type="GO" id="GO:0031201">
    <property type="term" value="C:SNARE complex"/>
    <property type="evidence" value="ECO:0007669"/>
    <property type="project" value="TreeGrafter"/>
</dbReference>
<evidence type="ECO:0000256" key="4">
    <source>
        <dbReference type="ARBA" id="ARBA00022927"/>
    </source>
</evidence>
<keyword evidence="5" id="KW-1133">Transmembrane helix</keyword>
<accession>A0A4U5NC36</accession>
<gene>
    <name evidence="7" type="ORF">L596_014221</name>
</gene>
<comment type="subcellular location">
    <subcellularLocation>
        <location evidence="1">Membrane</location>
        <topology evidence="1">Single-pass type IV membrane protein</topology>
    </subcellularLocation>
</comment>
<dbReference type="GO" id="GO:0000149">
    <property type="term" value="F:SNARE binding"/>
    <property type="evidence" value="ECO:0007669"/>
    <property type="project" value="TreeGrafter"/>
</dbReference>
<reference evidence="7 8" key="1">
    <citation type="journal article" date="2015" name="Genome Biol.">
        <title>Comparative genomics of Steinernema reveals deeply conserved gene regulatory networks.</title>
        <authorList>
            <person name="Dillman A.R."/>
            <person name="Macchietto M."/>
            <person name="Porter C.F."/>
            <person name="Rogers A."/>
            <person name="Williams B."/>
            <person name="Antoshechkin I."/>
            <person name="Lee M.M."/>
            <person name="Goodwin Z."/>
            <person name="Lu X."/>
            <person name="Lewis E.E."/>
            <person name="Goodrich-Blair H."/>
            <person name="Stock S.P."/>
            <person name="Adams B.J."/>
            <person name="Sternberg P.W."/>
            <person name="Mortazavi A."/>
        </authorList>
    </citation>
    <scope>NUCLEOTIDE SEQUENCE [LARGE SCALE GENOMIC DNA]</scope>
    <source>
        <strain evidence="7 8">ALL</strain>
    </source>
</reference>
<dbReference type="STRING" id="34508.A0A4U5NC36"/>
<keyword evidence="3" id="KW-0812">Transmembrane</keyword>
<dbReference type="PANTHER" id="PTHR21230">
    <property type="entry name" value="VESICLE TRANSPORT V-SNARE PROTEIN VTI1-RELATED"/>
    <property type="match status" value="1"/>
</dbReference>
<name>A0A4U5NC36_STECR</name>
<proteinExistence type="predicted"/>
<dbReference type="GO" id="GO:0005484">
    <property type="term" value="F:SNAP receptor activity"/>
    <property type="evidence" value="ECO:0007669"/>
    <property type="project" value="TreeGrafter"/>
</dbReference>
<keyword evidence="2" id="KW-0813">Transport</keyword>
<dbReference type="GO" id="GO:0031902">
    <property type="term" value="C:late endosome membrane"/>
    <property type="evidence" value="ECO:0007669"/>
    <property type="project" value="TreeGrafter"/>
</dbReference>
<keyword evidence="4" id="KW-0653">Protein transport</keyword>
<sequence>MDSLYHKTNAQLQEVHFTMGKLEQAKDEAEAQAIIGDIQLRMRSIDEACQRLDLIVSKEAVQKRQNAKYKVDQLKFDCRNVHTAMGSVFTRLTNRWRATAEREELLTQRFRANEPTALTIDDAELLINDGMHRSHRGVDNLIDQGQAVLESLRHQHNMLRGVKGKIMTWQDAGTLRNDPKNDREEIRRRLDHLRRWLRLCLHIHVHFLQVLARLIEALTTRCVDNLCWVICMYKLGLELLFI</sequence>
<reference evidence="7 8" key="2">
    <citation type="journal article" date="2019" name="G3 (Bethesda)">
        <title>Hybrid Assembly of the Genome of the Entomopathogenic Nematode Steinernema carpocapsae Identifies the X-Chromosome.</title>
        <authorList>
            <person name="Serra L."/>
            <person name="Macchietto M."/>
            <person name="Macias-Munoz A."/>
            <person name="McGill C.J."/>
            <person name="Rodriguez I.M."/>
            <person name="Rodriguez B."/>
            <person name="Murad R."/>
            <person name="Mortazavi A."/>
        </authorList>
    </citation>
    <scope>NUCLEOTIDE SEQUENCE [LARGE SCALE GENOMIC DNA]</scope>
    <source>
        <strain evidence="7 8">ALL</strain>
    </source>
</reference>
<evidence type="ECO:0000256" key="3">
    <source>
        <dbReference type="ARBA" id="ARBA00022692"/>
    </source>
</evidence>
<dbReference type="Proteomes" id="UP000298663">
    <property type="component" value="Unassembled WGS sequence"/>
</dbReference>
<dbReference type="OrthoDB" id="158360at2759"/>
<comment type="caution">
    <text evidence="7">The sequence shown here is derived from an EMBL/GenBank/DDBJ whole genome shotgun (WGS) entry which is preliminary data.</text>
</comment>
<evidence type="ECO:0000313" key="8">
    <source>
        <dbReference type="Proteomes" id="UP000298663"/>
    </source>
</evidence>
<dbReference type="GO" id="GO:0012507">
    <property type="term" value="C:ER to Golgi transport vesicle membrane"/>
    <property type="evidence" value="ECO:0007669"/>
    <property type="project" value="TreeGrafter"/>
</dbReference>
<keyword evidence="6" id="KW-0472">Membrane</keyword>
<dbReference type="PANTHER" id="PTHR21230:SF1">
    <property type="entry name" value="GOLGI SNAP RECEPTOR COMPLEX MEMBER 2"/>
    <property type="match status" value="1"/>
</dbReference>
<evidence type="ECO:0000256" key="1">
    <source>
        <dbReference type="ARBA" id="ARBA00004211"/>
    </source>
</evidence>